<evidence type="ECO:0000313" key="2">
    <source>
        <dbReference type="EMBL" id="UXX80281.1"/>
    </source>
</evidence>
<dbReference type="Proteomes" id="UP001062165">
    <property type="component" value="Chromosome"/>
</dbReference>
<dbReference type="RefSeq" id="WP_263052011.1">
    <property type="nucleotide sequence ID" value="NZ_CP106735.1"/>
</dbReference>
<dbReference type="InterPro" id="IPR025665">
    <property type="entry name" value="Beta-barrel_OMP_2"/>
</dbReference>
<name>A0ABY6D296_9BACT</name>
<sequence length="210" mass="23307">MKKIILVSAVILVSIVSYAQPKLSLMVAPSISMNRVVYVEDATGDITNDGSKMKFKFGLEADFMLSETYAFSTGLIFAPKRAGFTVEPVGASPYTEDYKVHYLQLPMTLKLFTSEIQPDLKAFFQIGFKGEIKLHDEAYEDDYVLIEKFHLFDCSFTGGVGVEYGAGINTILYGGIFYDRGLVDIVKSSKADGPLITKMDMLDLKIGLKF</sequence>
<evidence type="ECO:0000313" key="3">
    <source>
        <dbReference type="Proteomes" id="UP001062165"/>
    </source>
</evidence>
<feature type="domain" description="Outer membrane protein beta-barrel" evidence="1">
    <location>
        <begin position="31"/>
        <end position="185"/>
    </location>
</feature>
<organism evidence="2 3">
    <name type="scientific">Reichenbachiella carrageenanivorans</name>
    <dbReference type="NCBI Taxonomy" id="2979869"/>
    <lineage>
        <taxon>Bacteria</taxon>
        <taxon>Pseudomonadati</taxon>
        <taxon>Bacteroidota</taxon>
        <taxon>Cytophagia</taxon>
        <taxon>Cytophagales</taxon>
        <taxon>Reichenbachiellaceae</taxon>
        <taxon>Reichenbachiella</taxon>
    </lineage>
</organism>
<proteinExistence type="predicted"/>
<evidence type="ECO:0000259" key="1">
    <source>
        <dbReference type="Pfam" id="PF13568"/>
    </source>
</evidence>
<dbReference type="EMBL" id="CP106735">
    <property type="protein sequence ID" value="UXX80281.1"/>
    <property type="molecule type" value="Genomic_DNA"/>
</dbReference>
<dbReference type="Pfam" id="PF13568">
    <property type="entry name" value="OMP_b-brl_2"/>
    <property type="match status" value="1"/>
</dbReference>
<accession>A0ABY6D296</accession>
<keyword evidence="3" id="KW-1185">Reference proteome</keyword>
<reference evidence="2" key="1">
    <citation type="submission" date="2022-10" db="EMBL/GenBank/DDBJ databases">
        <title>Comparative genomics and taxonomic characterization of three novel marine species of genus Reichenbachiella exhibiting antioxidant and polysaccharide degradation activities.</title>
        <authorList>
            <person name="Muhammad N."/>
            <person name="Lee Y.-J."/>
            <person name="Ko J."/>
            <person name="Kim S.-G."/>
        </authorList>
    </citation>
    <scope>NUCLEOTIDE SEQUENCE</scope>
    <source>
        <strain evidence="2">Wsw4-B4</strain>
    </source>
</reference>
<gene>
    <name evidence="2" type="ORF">N7E81_04100</name>
</gene>
<protein>
    <submittedName>
        <fullName evidence="2">PorT family protein</fullName>
    </submittedName>
</protein>